<keyword evidence="2" id="KW-1185">Reference proteome</keyword>
<proteinExistence type="predicted"/>
<protein>
    <submittedName>
        <fullName evidence="1">Uncharacterized protein</fullName>
    </submittedName>
</protein>
<comment type="caution">
    <text evidence="1">The sequence shown here is derived from an EMBL/GenBank/DDBJ whole genome shotgun (WGS) entry which is preliminary data.</text>
</comment>
<evidence type="ECO:0000313" key="1">
    <source>
        <dbReference type="EMBL" id="PKD43704.1"/>
    </source>
</evidence>
<name>A0A2N0VHR7_9BACT</name>
<dbReference type="AlphaFoldDB" id="A0A2N0VHR7"/>
<dbReference type="EMBL" id="PISP01000002">
    <property type="protein sequence ID" value="PKD43704.1"/>
    <property type="molecule type" value="Genomic_DNA"/>
</dbReference>
<accession>A0A2N0VHR7</accession>
<reference evidence="1 2" key="1">
    <citation type="submission" date="2017-11" db="EMBL/GenBank/DDBJ databases">
        <title>Rhodohalobacter 15182 sp. nov., isolated from a salt lake.</title>
        <authorList>
            <person name="Han S."/>
        </authorList>
    </citation>
    <scope>NUCLEOTIDE SEQUENCE [LARGE SCALE GENOMIC DNA]</scope>
    <source>
        <strain evidence="1 2">15182</strain>
    </source>
</reference>
<sequence length="109" mass="11980">MQNYKQLAARPKISLNNQKIIGTVPDTALIIYSKCDHNINEATEFINNYSLLPEREDYVRPIGMITLPSVLKKALEQDTPQSRAIIAGGLAALGALVGHAVMDIHQEPV</sequence>
<organism evidence="1 2">
    <name type="scientific">Rhodohalobacter barkolensis</name>
    <dbReference type="NCBI Taxonomy" id="2053187"/>
    <lineage>
        <taxon>Bacteria</taxon>
        <taxon>Pseudomonadati</taxon>
        <taxon>Balneolota</taxon>
        <taxon>Balneolia</taxon>
        <taxon>Balneolales</taxon>
        <taxon>Balneolaceae</taxon>
        <taxon>Rhodohalobacter</taxon>
    </lineage>
</organism>
<gene>
    <name evidence="1" type="ORF">CWD77_09085</name>
</gene>
<dbReference type="Proteomes" id="UP000233398">
    <property type="component" value="Unassembled WGS sequence"/>
</dbReference>
<evidence type="ECO:0000313" key="2">
    <source>
        <dbReference type="Proteomes" id="UP000233398"/>
    </source>
</evidence>
<dbReference type="RefSeq" id="WP_101073244.1">
    <property type="nucleotide sequence ID" value="NZ_PISP01000002.1"/>
</dbReference>